<dbReference type="Proteomes" id="UP000468638">
    <property type="component" value="Unassembled WGS sequence"/>
</dbReference>
<protein>
    <submittedName>
        <fullName evidence="2">Uncharacterized protein</fullName>
    </submittedName>
</protein>
<dbReference type="RefSeq" id="WP_160848442.1">
    <property type="nucleotide sequence ID" value="NZ_WMEQ01000019.1"/>
</dbReference>
<comment type="caution">
    <text evidence="2">The sequence shown here is derived from an EMBL/GenBank/DDBJ whole genome shotgun (WGS) entry which is preliminary data.</text>
</comment>
<name>A0A6I5A5L5_9BACI</name>
<feature type="transmembrane region" description="Helical" evidence="1">
    <location>
        <begin position="209"/>
        <end position="227"/>
    </location>
</feature>
<evidence type="ECO:0000313" key="3">
    <source>
        <dbReference type="Proteomes" id="UP000468638"/>
    </source>
</evidence>
<reference evidence="2 3" key="1">
    <citation type="submission" date="2019-11" db="EMBL/GenBank/DDBJ databases">
        <title>Genome sequences of 17 halophilic strains isolated from different environments.</title>
        <authorList>
            <person name="Furrow R.E."/>
        </authorList>
    </citation>
    <scope>NUCLEOTIDE SEQUENCE [LARGE SCALE GENOMIC DNA]</scope>
    <source>
        <strain evidence="2 3">22514_16_FS</strain>
    </source>
</reference>
<feature type="transmembrane region" description="Helical" evidence="1">
    <location>
        <begin position="36"/>
        <end position="55"/>
    </location>
</feature>
<keyword evidence="1" id="KW-0472">Membrane</keyword>
<proteinExistence type="predicted"/>
<sequence length="259" mass="30353">MSKNIQTIKMFKPRRAKVKIGAFDVNYIKKRRPIIIAWWSAALPGMGHIHLGHYLKGLLLVSGEIILNNLSHLNEAIFYSMIGNFSQVHEVINYNWLSLYCSFFVFAIWDSYRICIDTNKSSLIEEKQSSRELTFGFIDTWGINTLNVRNPKMAYVWNTIFPGLFHICNNKLISGITILGWTVIISYYTKLPLMFLYTLTGKFEMIPELINVQWLLFFPSIYLFSIYDGYSHAVYYNQLFEEEQSYHFKKTFGNNELIL</sequence>
<keyword evidence="1" id="KW-1133">Transmembrane helix</keyword>
<gene>
    <name evidence="2" type="ORF">GLW05_18590</name>
</gene>
<dbReference type="EMBL" id="WMEQ01000019">
    <property type="protein sequence ID" value="MYL35589.1"/>
    <property type="molecule type" value="Genomic_DNA"/>
</dbReference>
<dbReference type="OrthoDB" id="1681794at2"/>
<evidence type="ECO:0000313" key="2">
    <source>
        <dbReference type="EMBL" id="MYL35589.1"/>
    </source>
</evidence>
<evidence type="ECO:0000256" key="1">
    <source>
        <dbReference type="SAM" id="Phobius"/>
    </source>
</evidence>
<accession>A0A6I5A5L5</accession>
<feature type="transmembrane region" description="Helical" evidence="1">
    <location>
        <begin position="172"/>
        <end position="189"/>
    </location>
</feature>
<organism evidence="2 3">
    <name type="scientific">Pontibacillus yanchengensis</name>
    <dbReference type="NCBI Taxonomy" id="462910"/>
    <lineage>
        <taxon>Bacteria</taxon>
        <taxon>Bacillati</taxon>
        <taxon>Bacillota</taxon>
        <taxon>Bacilli</taxon>
        <taxon>Bacillales</taxon>
        <taxon>Bacillaceae</taxon>
        <taxon>Pontibacillus</taxon>
    </lineage>
</organism>
<feature type="transmembrane region" description="Helical" evidence="1">
    <location>
        <begin position="94"/>
        <end position="112"/>
    </location>
</feature>
<keyword evidence="1" id="KW-0812">Transmembrane</keyword>
<dbReference type="AlphaFoldDB" id="A0A6I5A5L5"/>